<evidence type="ECO:0000313" key="3">
    <source>
        <dbReference type="Proteomes" id="UP000799778"/>
    </source>
</evidence>
<dbReference type="RefSeq" id="XP_033383231.1">
    <property type="nucleotide sequence ID" value="XM_033528345.1"/>
</dbReference>
<reference evidence="2" key="1">
    <citation type="journal article" date="2020" name="Stud. Mycol.">
        <title>101 Dothideomycetes genomes: a test case for predicting lifestyles and emergence of pathogens.</title>
        <authorList>
            <person name="Haridas S."/>
            <person name="Albert R."/>
            <person name="Binder M."/>
            <person name="Bloem J."/>
            <person name="Labutti K."/>
            <person name="Salamov A."/>
            <person name="Andreopoulos B."/>
            <person name="Baker S."/>
            <person name="Barry K."/>
            <person name="Bills G."/>
            <person name="Bluhm B."/>
            <person name="Cannon C."/>
            <person name="Castanera R."/>
            <person name="Culley D."/>
            <person name="Daum C."/>
            <person name="Ezra D."/>
            <person name="Gonzalez J."/>
            <person name="Henrissat B."/>
            <person name="Kuo A."/>
            <person name="Liang C."/>
            <person name="Lipzen A."/>
            <person name="Lutzoni F."/>
            <person name="Magnuson J."/>
            <person name="Mondo S."/>
            <person name="Nolan M."/>
            <person name="Ohm R."/>
            <person name="Pangilinan J."/>
            <person name="Park H.-J."/>
            <person name="Ramirez L."/>
            <person name="Alfaro M."/>
            <person name="Sun H."/>
            <person name="Tritt A."/>
            <person name="Yoshinaga Y."/>
            <person name="Zwiers L.-H."/>
            <person name="Turgeon B."/>
            <person name="Goodwin S."/>
            <person name="Spatafora J."/>
            <person name="Crous P."/>
            <person name="Grigoriev I."/>
        </authorList>
    </citation>
    <scope>NUCLEOTIDE SEQUENCE</scope>
    <source>
        <strain evidence="2">CBS 175.79</strain>
    </source>
</reference>
<dbReference type="InterPro" id="IPR011021">
    <property type="entry name" value="Arrestin-like_N"/>
</dbReference>
<dbReference type="OrthoDB" id="3892815at2759"/>
<dbReference type="Proteomes" id="UP000799778">
    <property type="component" value="Unassembled WGS sequence"/>
</dbReference>
<dbReference type="Pfam" id="PF00339">
    <property type="entry name" value="Arrestin_N"/>
    <property type="match status" value="1"/>
</dbReference>
<proteinExistence type="predicted"/>
<name>A0A6A5XP21_9PLEO</name>
<evidence type="ECO:0000259" key="1">
    <source>
        <dbReference type="Pfam" id="PF00339"/>
    </source>
</evidence>
<dbReference type="AlphaFoldDB" id="A0A6A5XP21"/>
<dbReference type="EMBL" id="ML978070">
    <property type="protein sequence ID" value="KAF2014892.1"/>
    <property type="molecule type" value="Genomic_DNA"/>
</dbReference>
<keyword evidence="3" id="KW-1185">Reference proteome</keyword>
<protein>
    <recommendedName>
        <fullName evidence="1">Arrestin-like N-terminal domain-containing protein</fullName>
    </recommendedName>
</protein>
<dbReference type="InterPro" id="IPR014752">
    <property type="entry name" value="Arrestin-like_C"/>
</dbReference>
<accession>A0A6A5XP21</accession>
<evidence type="ECO:0000313" key="2">
    <source>
        <dbReference type="EMBL" id="KAF2014892.1"/>
    </source>
</evidence>
<feature type="domain" description="Arrestin-like N-terminal" evidence="1">
    <location>
        <begin position="25"/>
        <end position="120"/>
    </location>
</feature>
<gene>
    <name evidence="2" type="ORF">BU24DRAFT_423790</name>
</gene>
<dbReference type="Gene3D" id="2.60.40.640">
    <property type="match status" value="1"/>
</dbReference>
<sequence>MGFFRSKREPEGPVPTIGLQLASPPEVVFKPNDNVSGTVTIDTPIPVNPSAVEVSFWGESKTWIRTSSSNNNSSGTTSTSYTHYRDHAPLFTVTLNLLEKPQQLVPGQTYSYPFNFRVPEGTGFNRSDCYKNPNDERWVSLPHQLPPTFFFGTSPDSPDNASISYGVTSRLICNGTGFGNSATQEITFQPHNPHIHLLAPNAPLCVVPFTKRFTLQSSVLSGQDPASIGFRQRMHDRFSSETPKLDFDLGIEIPDLLTTGSEFRFRASLTAIERSDKVVQIPAVRFKVEKLELLDFTFFRAARDWDCMDNMAGDPWPAKFKRAKVSSARRNQEYTIYREKKTKLNAIPSEQVVQLPEIEVLNEEKKTNQTRQGDRCEHWFSARIPGFTPPSFQSFAVSRSYRVKVRIRAEVGDKKFDYETECHVRQMGSI</sequence>
<organism evidence="2 3">
    <name type="scientific">Aaosphaeria arxii CBS 175.79</name>
    <dbReference type="NCBI Taxonomy" id="1450172"/>
    <lineage>
        <taxon>Eukaryota</taxon>
        <taxon>Fungi</taxon>
        <taxon>Dikarya</taxon>
        <taxon>Ascomycota</taxon>
        <taxon>Pezizomycotina</taxon>
        <taxon>Dothideomycetes</taxon>
        <taxon>Pleosporomycetidae</taxon>
        <taxon>Pleosporales</taxon>
        <taxon>Pleosporales incertae sedis</taxon>
        <taxon>Aaosphaeria</taxon>
    </lineage>
</organism>
<dbReference type="GeneID" id="54285742"/>